<dbReference type="SMART" id="SM00248">
    <property type="entry name" value="ANK"/>
    <property type="match status" value="5"/>
</dbReference>
<dbReference type="Proteomes" id="UP000481153">
    <property type="component" value="Unassembled WGS sequence"/>
</dbReference>
<protein>
    <submittedName>
        <fullName evidence="4">Uncharacterized protein</fullName>
    </submittedName>
</protein>
<accession>A0A6G0XAD0</accession>
<evidence type="ECO:0000313" key="5">
    <source>
        <dbReference type="Proteomes" id="UP000481153"/>
    </source>
</evidence>
<evidence type="ECO:0000313" key="4">
    <source>
        <dbReference type="EMBL" id="KAF0737048.1"/>
    </source>
</evidence>
<feature type="repeat" description="ANK" evidence="3">
    <location>
        <begin position="28"/>
        <end position="60"/>
    </location>
</feature>
<dbReference type="PROSITE" id="PS50297">
    <property type="entry name" value="ANK_REP_REGION"/>
    <property type="match status" value="4"/>
</dbReference>
<dbReference type="Pfam" id="PF12796">
    <property type="entry name" value="Ank_2"/>
    <property type="match status" value="2"/>
</dbReference>
<proteinExistence type="predicted"/>
<comment type="caution">
    <text evidence="4">The sequence shown here is derived from an EMBL/GenBank/DDBJ whole genome shotgun (WGS) entry which is preliminary data.</text>
</comment>
<keyword evidence="5" id="KW-1185">Reference proteome</keyword>
<name>A0A6G0XAD0_9STRA</name>
<reference evidence="4 5" key="1">
    <citation type="submission" date="2019-07" db="EMBL/GenBank/DDBJ databases">
        <title>Genomics analysis of Aphanomyces spp. identifies a new class of oomycete effector associated with host adaptation.</title>
        <authorList>
            <person name="Gaulin E."/>
        </authorList>
    </citation>
    <scope>NUCLEOTIDE SEQUENCE [LARGE SCALE GENOMIC DNA]</scope>
    <source>
        <strain evidence="4 5">ATCC 201684</strain>
    </source>
</reference>
<dbReference type="Pfam" id="PF00023">
    <property type="entry name" value="Ank"/>
    <property type="match status" value="1"/>
</dbReference>
<feature type="repeat" description="ANK" evidence="3">
    <location>
        <begin position="195"/>
        <end position="227"/>
    </location>
</feature>
<sequence>MYAARGGHTGVMTQLLTAGAGVDDQSETGITALYEAAKHGRLEALDLLIAHGAKLDLGSNTKHTPLHVSIGEGHLDVAERLIEAGASTSVQDAMGVSIWHEAAGVGTSALTLLRKHGVPLHDDHVDVVLARHPFHYAAVEGHAEFCAALLDAKMVDVNLQDIDGCTAVYYAAANGHVEVLRVLLEAGADPNIMSIRRSPLHCAVMWKREECVRMLIAHGALVDAKDKDGKTPQDIAHDNCAIAALLQDIKIRGE</sequence>
<dbReference type="Gene3D" id="1.25.40.20">
    <property type="entry name" value="Ankyrin repeat-containing domain"/>
    <property type="match status" value="3"/>
</dbReference>
<organism evidence="4 5">
    <name type="scientific">Aphanomyces euteiches</name>
    <dbReference type="NCBI Taxonomy" id="100861"/>
    <lineage>
        <taxon>Eukaryota</taxon>
        <taxon>Sar</taxon>
        <taxon>Stramenopiles</taxon>
        <taxon>Oomycota</taxon>
        <taxon>Saprolegniomycetes</taxon>
        <taxon>Saprolegniales</taxon>
        <taxon>Verrucalvaceae</taxon>
        <taxon>Aphanomyces</taxon>
    </lineage>
</organism>
<dbReference type="PROSITE" id="PS50088">
    <property type="entry name" value="ANK_REPEAT"/>
    <property type="match status" value="4"/>
</dbReference>
<gene>
    <name evidence="4" type="ORF">Ae201684_006856</name>
</gene>
<evidence type="ECO:0000256" key="3">
    <source>
        <dbReference type="PROSITE-ProRule" id="PRU00023"/>
    </source>
</evidence>
<keyword evidence="2 3" id="KW-0040">ANK repeat</keyword>
<keyword evidence="1" id="KW-0677">Repeat</keyword>
<dbReference type="SUPFAM" id="SSF48403">
    <property type="entry name" value="Ankyrin repeat"/>
    <property type="match status" value="1"/>
</dbReference>
<evidence type="ECO:0000256" key="1">
    <source>
        <dbReference type="ARBA" id="ARBA00022737"/>
    </source>
</evidence>
<feature type="repeat" description="ANK" evidence="3">
    <location>
        <begin position="61"/>
        <end position="93"/>
    </location>
</feature>
<dbReference type="PANTHER" id="PTHR24171">
    <property type="entry name" value="ANKYRIN REPEAT DOMAIN-CONTAINING PROTEIN 39-RELATED"/>
    <property type="match status" value="1"/>
</dbReference>
<dbReference type="EMBL" id="VJMJ01000085">
    <property type="protein sequence ID" value="KAF0737048.1"/>
    <property type="molecule type" value="Genomic_DNA"/>
</dbReference>
<dbReference type="PRINTS" id="PR01415">
    <property type="entry name" value="ANKYRIN"/>
</dbReference>
<dbReference type="AlphaFoldDB" id="A0A6G0XAD0"/>
<evidence type="ECO:0000256" key="2">
    <source>
        <dbReference type="ARBA" id="ARBA00023043"/>
    </source>
</evidence>
<dbReference type="InterPro" id="IPR002110">
    <property type="entry name" value="Ankyrin_rpt"/>
</dbReference>
<feature type="repeat" description="ANK" evidence="3">
    <location>
        <begin position="163"/>
        <end position="195"/>
    </location>
</feature>
<dbReference type="InterPro" id="IPR036770">
    <property type="entry name" value="Ankyrin_rpt-contain_sf"/>
</dbReference>
<dbReference type="VEuPathDB" id="FungiDB:AeMF1_018588"/>